<feature type="transmembrane region" description="Helical" evidence="1">
    <location>
        <begin position="20"/>
        <end position="42"/>
    </location>
</feature>
<protein>
    <submittedName>
        <fullName evidence="2">Silver exporting P-type ATPase</fullName>
        <ecNumber evidence="2">3.6.3.53</ecNumber>
    </submittedName>
</protein>
<accession>A0A5E4YDV5</accession>
<keyword evidence="1" id="KW-1133">Transmembrane helix</keyword>
<keyword evidence="1" id="KW-0812">Transmembrane</keyword>
<gene>
    <name evidence="2" type="primary">silP</name>
    <name evidence="2" type="ORF">PEP31012_04457</name>
</gene>
<proteinExistence type="predicted"/>
<evidence type="ECO:0000313" key="2">
    <source>
        <dbReference type="EMBL" id="VVE46333.1"/>
    </source>
</evidence>
<keyword evidence="1" id="KW-0472">Membrane</keyword>
<dbReference type="EC" id="3.6.3.53" evidence="2"/>
<keyword evidence="2" id="KW-0378">Hydrolase</keyword>
<name>A0A5E4YDV5_9BURK</name>
<keyword evidence="3" id="KW-1185">Reference proteome</keyword>
<organism evidence="2 3">
    <name type="scientific">Pandoraea eparura</name>
    <dbReference type="NCBI Taxonomy" id="2508291"/>
    <lineage>
        <taxon>Bacteria</taxon>
        <taxon>Pseudomonadati</taxon>
        <taxon>Pseudomonadota</taxon>
        <taxon>Betaproteobacteria</taxon>
        <taxon>Burkholderiales</taxon>
        <taxon>Burkholderiaceae</taxon>
        <taxon>Pandoraea</taxon>
    </lineage>
</organism>
<dbReference type="AlphaFoldDB" id="A0A5E4YDV5"/>
<dbReference type="GO" id="GO:0016787">
    <property type="term" value="F:hydrolase activity"/>
    <property type="evidence" value="ECO:0007669"/>
    <property type="project" value="UniProtKB-KW"/>
</dbReference>
<sequence>MTMGADLRPDASTQLISPRALQWLEFALATPAVLWGGWPLFVRSWRSLVNRSQYVQTHRLGHGGFA</sequence>
<dbReference type="EMBL" id="CABPSH010000018">
    <property type="protein sequence ID" value="VVE46333.1"/>
    <property type="molecule type" value="Genomic_DNA"/>
</dbReference>
<reference evidence="2 3" key="1">
    <citation type="submission" date="2019-08" db="EMBL/GenBank/DDBJ databases">
        <authorList>
            <person name="Peeters C."/>
        </authorList>
    </citation>
    <scope>NUCLEOTIDE SEQUENCE [LARGE SCALE GENOMIC DNA]</scope>
    <source>
        <strain evidence="2 3">LMG 31012</strain>
    </source>
</reference>
<evidence type="ECO:0000313" key="3">
    <source>
        <dbReference type="Proteomes" id="UP000400981"/>
    </source>
</evidence>
<dbReference type="Proteomes" id="UP000400981">
    <property type="component" value="Unassembled WGS sequence"/>
</dbReference>
<evidence type="ECO:0000256" key="1">
    <source>
        <dbReference type="SAM" id="Phobius"/>
    </source>
</evidence>